<evidence type="ECO:0000256" key="1">
    <source>
        <dbReference type="SAM" id="MobiDB-lite"/>
    </source>
</evidence>
<proteinExistence type="predicted"/>
<reference evidence="2" key="1">
    <citation type="submission" date="2020-04" db="EMBL/GenBank/DDBJ databases">
        <authorList>
            <person name="Chiriac C."/>
            <person name="Salcher M."/>
            <person name="Ghai R."/>
            <person name="Kavagutti S V."/>
        </authorList>
    </citation>
    <scope>NUCLEOTIDE SEQUENCE</scope>
</reference>
<organism evidence="2">
    <name type="scientific">uncultured Caudovirales phage</name>
    <dbReference type="NCBI Taxonomy" id="2100421"/>
    <lineage>
        <taxon>Viruses</taxon>
        <taxon>Duplodnaviria</taxon>
        <taxon>Heunggongvirae</taxon>
        <taxon>Uroviricota</taxon>
        <taxon>Caudoviricetes</taxon>
        <taxon>Peduoviridae</taxon>
        <taxon>Maltschvirus</taxon>
        <taxon>Maltschvirus maltsch</taxon>
    </lineage>
</organism>
<sequence>MTYLFKPYDGEIKNDVGNPIPVSFPTAGADAFGRQRVSEPFTLGDYKHIYGIDPSFIDSLGNGGSIQFVKNKACCTMSTTSNPASFVIHQTKFYHHYMPGKSQVIMSSINFGAATTNITKRTGYFDDNDGIYFEQAGDGTLSWVIRSFVSGVATEVRKTQSQWNIDTASWIDITKTQLAIIDFQWLGVGRVRVGFAHDGDIIYVHEFLHSNNLPTVYMSNPNLPVRCEIRNTGTSTGGSMDQICSTVFSEGGYVEAGQDWAVSSPTLRALAAGITLPILAIRLKSAYKTYANRMIVRMGSVNIFSDGENIKWRLLKLPAQSYLTGSTWVNVNDDSGIEYNSTCTAWTDGSELDNGWVGASTQGSQKAGGAPASNTPSSAKKNYIVQNFDSTDSEIYLIVATNLGAQSTNVGVGIQWREIY</sequence>
<accession>A0A6J5L211</accession>
<gene>
    <name evidence="2" type="ORF">UFOVP84_136</name>
</gene>
<evidence type="ECO:0000313" key="2">
    <source>
        <dbReference type="EMBL" id="CAB4127336.1"/>
    </source>
</evidence>
<name>A0A6J5L211_9CAUD</name>
<protein>
    <submittedName>
        <fullName evidence="2">Uncharacterized protein</fullName>
    </submittedName>
</protein>
<dbReference type="EMBL" id="LR796208">
    <property type="protein sequence ID" value="CAB4127336.1"/>
    <property type="molecule type" value="Genomic_DNA"/>
</dbReference>
<feature type="region of interest" description="Disordered" evidence="1">
    <location>
        <begin position="357"/>
        <end position="378"/>
    </location>
</feature>